<dbReference type="AlphaFoldDB" id="A0A0B3YVM1"/>
<dbReference type="RefSeq" id="WP_039223297.1">
    <property type="nucleotide sequence ID" value="NZ_JWLW01000066.1"/>
</dbReference>
<name>A0A0B3YVM1_9ALTE</name>
<evidence type="ECO:0000313" key="2">
    <source>
        <dbReference type="Proteomes" id="UP000031197"/>
    </source>
</evidence>
<organism evidence="1 2">
    <name type="scientific">Alteromonas marina</name>
    <dbReference type="NCBI Taxonomy" id="203795"/>
    <lineage>
        <taxon>Bacteria</taxon>
        <taxon>Pseudomonadati</taxon>
        <taxon>Pseudomonadota</taxon>
        <taxon>Gammaproteobacteria</taxon>
        <taxon>Alteromonadales</taxon>
        <taxon>Alteromonadaceae</taxon>
        <taxon>Alteromonas/Salinimonas group</taxon>
        <taxon>Alteromonas</taxon>
    </lineage>
</organism>
<dbReference type="EMBL" id="JWLW01000066">
    <property type="protein sequence ID" value="KHT44569.1"/>
    <property type="molecule type" value="Genomic_DNA"/>
</dbReference>
<accession>A0A0B3YVM1</accession>
<sequence>MFKQFKRFLLPFALIVGATGCTNSPTVTEADIPLVHSSLAYSLAPDKELAINIPKANIYFDTKESFKIRFDGYDYEASKHYVSATGNKCIRFSLQDSDSVQNGAQRKLTTCQRDGQWRVVSPLVVSAAVLGE</sequence>
<gene>
    <name evidence="1" type="ORF">RJ41_17035</name>
</gene>
<evidence type="ECO:0000313" key="1">
    <source>
        <dbReference type="EMBL" id="KHT44569.1"/>
    </source>
</evidence>
<proteinExistence type="predicted"/>
<dbReference type="OrthoDB" id="6334854at2"/>
<evidence type="ECO:0008006" key="3">
    <source>
        <dbReference type="Google" id="ProtNLM"/>
    </source>
</evidence>
<keyword evidence="2" id="KW-1185">Reference proteome</keyword>
<reference evidence="1 2" key="1">
    <citation type="submission" date="2014-12" db="EMBL/GenBank/DDBJ databases">
        <title>Genome sequencing of Alteromonas marina AD001.</title>
        <authorList>
            <person name="Adrian T.G.S."/>
            <person name="Chan K.G."/>
        </authorList>
    </citation>
    <scope>NUCLEOTIDE SEQUENCE [LARGE SCALE GENOMIC DNA]</scope>
    <source>
        <strain evidence="1 2">AD001</strain>
    </source>
</reference>
<dbReference type="Proteomes" id="UP000031197">
    <property type="component" value="Unassembled WGS sequence"/>
</dbReference>
<protein>
    <recommendedName>
        <fullName evidence="3">Lipoprotein</fullName>
    </recommendedName>
</protein>
<comment type="caution">
    <text evidence="1">The sequence shown here is derived from an EMBL/GenBank/DDBJ whole genome shotgun (WGS) entry which is preliminary data.</text>
</comment>
<dbReference type="PROSITE" id="PS51257">
    <property type="entry name" value="PROKAR_LIPOPROTEIN"/>
    <property type="match status" value="1"/>
</dbReference>